<evidence type="ECO:0000259" key="3">
    <source>
        <dbReference type="Pfam" id="PF19305"/>
    </source>
</evidence>
<dbReference type="RefSeq" id="WP_344601717.1">
    <property type="nucleotide sequence ID" value="NZ_BAAAHE010000007.1"/>
</dbReference>
<dbReference type="Gene3D" id="1.10.4100.10">
    <property type="entry name" value="2-methylcitrate dehydratase PrpD"/>
    <property type="match status" value="1"/>
</dbReference>
<accession>A0ABP3RCR4</accession>
<comment type="similarity">
    <text evidence="1">Belongs to the PrpD family.</text>
</comment>
<gene>
    <name evidence="4" type="ORF">GCM10009547_07370</name>
</gene>
<dbReference type="PANTHER" id="PTHR16943">
    <property type="entry name" value="2-METHYLCITRATE DEHYDRATASE-RELATED"/>
    <property type="match status" value="1"/>
</dbReference>
<sequence length="460" mass="48582">MTASVETERRSDITTTLSEYLVGLQFADLPAEAVEVGKIFTLECVGHMVNAHPQPVSRMLVRYARDLGATAQAAVLGGGFRTSVAEAAYVNGSLAHADELESYGTLPGSGLIPPIAAGLAVGEFRNRSGRDYLTALVAGVEMQGRLGTAGIGACDRGFMGISLVGPAGAAVTAGRLYDLTVEQMRHALGTALPLGNGSTRGCGSMAHVHEAGVPARTGVFAAQLAADGFTACDNYLDGAYSWGEQFAAGGARPYVEEKLTEGLGESLFLLTAGVAPKQYGSCGLTHQTIHGTIDILRSEGIGPDDIATVDLHIPAWADRIAPYRDPINGEQAKFSIRHGVAGLLVEGIPELPYTSAFTDEASRDPRYVAARERVRIHVDDSASVRAFADQTVVVTTRDGRTVTRVVPSLTASLPSLDERIAMVERTLRRLPAENVKRLIDVVLHLEDHDLAEVAELALGG</sequence>
<dbReference type="Pfam" id="PF03972">
    <property type="entry name" value="MmgE_PrpD_N"/>
    <property type="match status" value="1"/>
</dbReference>
<feature type="domain" description="MmgE/PrpD N-terminal" evidence="2">
    <location>
        <begin position="16"/>
        <end position="249"/>
    </location>
</feature>
<comment type="caution">
    <text evidence="4">The sequence shown here is derived from an EMBL/GenBank/DDBJ whole genome shotgun (WGS) entry which is preliminary data.</text>
</comment>
<dbReference type="SUPFAM" id="SSF103378">
    <property type="entry name" value="2-methylcitrate dehydratase PrpD"/>
    <property type="match status" value="1"/>
</dbReference>
<protein>
    <submittedName>
        <fullName evidence="4">MmgE/PrpD family protein</fullName>
    </submittedName>
</protein>
<feature type="domain" description="MmgE/PrpD C-terminal" evidence="3">
    <location>
        <begin position="279"/>
        <end position="406"/>
    </location>
</feature>
<evidence type="ECO:0000256" key="1">
    <source>
        <dbReference type="ARBA" id="ARBA00006174"/>
    </source>
</evidence>
<dbReference type="EMBL" id="BAAAHE010000007">
    <property type="protein sequence ID" value="GAA0607953.1"/>
    <property type="molecule type" value="Genomic_DNA"/>
</dbReference>
<dbReference type="InterPro" id="IPR042183">
    <property type="entry name" value="MmgE/PrpD_sf_1"/>
</dbReference>
<reference evidence="5" key="1">
    <citation type="journal article" date="2019" name="Int. J. Syst. Evol. Microbiol.">
        <title>The Global Catalogue of Microorganisms (GCM) 10K type strain sequencing project: providing services to taxonomists for standard genome sequencing and annotation.</title>
        <authorList>
            <consortium name="The Broad Institute Genomics Platform"/>
            <consortium name="The Broad Institute Genome Sequencing Center for Infectious Disease"/>
            <person name="Wu L."/>
            <person name="Ma J."/>
        </authorList>
    </citation>
    <scope>NUCLEOTIDE SEQUENCE [LARGE SCALE GENOMIC DNA]</scope>
    <source>
        <strain evidence="5">JCM 10671</strain>
    </source>
</reference>
<dbReference type="InterPro" id="IPR045336">
    <property type="entry name" value="MmgE_PrpD_N"/>
</dbReference>
<dbReference type="Proteomes" id="UP001500957">
    <property type="component" value="Unassembled WGS sequence"/>
</dbReference>
<evidence type="ECO:0000313" key="4">
    <source>
        <dbReference type="EMBL" id="GAA0607953.1"/>
    </source>
</evidence>
<organism evidence="4 5">
    <name type="scientific">Sporichthya brevicatena</name>
    <dbReference type="NCBI Taxonomy" id="171442"/>
    <lineage>
        <taxon>Bacteria</taxon>
        <taxon>Bacillati</taxon>
        <taxon>Actinomycetota</taxon>
        <taxon>Actinomycetes</taxon>
        <taxon>Sporichthyales</taxon>
        <taxon>Sporichthyaceae</taxon>
        <taxon>Sporichthya</taxon>
    </lineage>
</organism>
<dbReference type="Gene3D" id="3.30.1330.120">
    <property type="entry name" value="2-methylcitrate dehydratase PrpD"/>
    <property type="match status" value="1"/>
</dbReference>
<name>A0ABP3RCR4_9ACTN</name>
<proteinExistence type="inferred from homology"/>
<dbReference type="InterPro" id="IPR036148">
    <property type="entry name" value="MmgE/PrpD_sf"/>
</dbReference>
<evidence type="ECO:0000259" key="2">
    <source>
        <dbReference type="Pfam" id="PF03972"/>
    </source>
</evidence>
<dbReference type="Pfam" id="PF19305">
    <property type="entry name" value="MmgE_PrpD_C"/>
    <property type="match status" value="1"/>
</dbReference>
<evidence type="ECO:0000313" key="5">
    <source>
        <dbReference type="Proteomes" id="UP001500957"/>
    </source>
</evidence>
<dbReference type="InterPro" id="IPR045337">
    <property type="entry name" value="MmgE_PrpD_C"/>
</dbReference>
<keyword evidence="5" id="KW-1185">Reference proteome</keyword>
<dbReference type="InterPro" id="IPR005656">
    <property type="entry name" value="MmgE_PrpD"/>
</dbReference>
<dbReference type="PANTHER" id="PTHR16943:SF8">
    <property type="entry name" value="2-METHYLCITRATE DEHYDRATASE"/>
    <property type="match status" value="1"/>
</dbReference>
<dbReference type="InterPro" id="IPR042188">
    <property type="entry name" value="MmgE/PrpD_sf_2"/>
</dbReference>